<evidence type="ECO:0000313" key="2">
    <source>
        <dbReference type="Proteomes" id="UP001567538"/>
    </source>
</evidence>
<reference evidence="1 2" key="1">
    <citation type="submission" date="2024-06" db="EMBL/GenBank/DDBJ databases">
        <title>A chromosome level genome sequence of Diviner's sage (Salvia divinorum).</title>
        <authorList>
            <person name="Ford S.A."/>
            <person name="Ro D.-K."/>
            <person name="Ness R.W."/>
            <person name="Phillips M.A."/>
        </authorList>
    </citation>
    <scope>NUCLEOTIDE SEQUENCE [LARGE SCALE GENOMIC DNA]</scope>
    <source>
        <strain evidence="1">SAF-2024a</strain>
        <tissue evidence="1">Leaf</tissue>
    </source>
</reference>
<dbReference type="Proteomes" id="UP001567538">
    <property type="component" value="Unassembled WGS sequence"/>
</dbReference>
<name>A0ABD1HEN3_SALDI</name>
<proteinExistence type="predicted"/>
<accession>A0ABD1HEN3</accession>
<protein>
    <submittedName>
        <fullName evidence="1">Uncharacterized protein</fullName>
    </submittedName>
</protein>
<gene>
    <name evidence="1" type="ORF">AAHA92_14604</name>
</gene>
<dbReference type="EMBL" id="JBEAFC010000006">
    <property type="protein sequence ID" value="KAL1553998.1"/>
    <property type="molecule type" value="Genomic_DNA"/>
</dbReference>
<comment type="caution">
    <text evidence="1">The sequence shown here is derived from an EMBL/GenBank/DDBJ whole genome shotgun (WGS) entry which is preliminary data.</text>
</comment>
<evidence type="ECO:0000313" key="1">
    <source>
        <dbReference type="EMBL" id="KAL1553998.1"/>
    </source>
</evidence>
<keyword evidence="2" id="KW-1185">Reference proteome</keyword>
<organism evidence="1 2">
    <name type="scientific">Salvia divinorum</name>
    <name type="common">Maria pastora</name>
    <name type="synonym">Diviner's sage</name>
    <dbReference type="NCBI Taxonomy" id="28513"/>
    <lineage>
        <taxon>Eukaryota</taxon>
        <taxon>Viridiplantae</taxon>
        <taxon>Streptophyta</taxon>
        <taxon>Embryophyta</taxon>
        <taxon>Tracheophyta</taxon>
        <taxon>Spermatophyta</taxon>
        <taxon>Magnoliopsida</taxon>
        <taxon>eudicotyledons</taxon>
        <taxon>Gunneridae</taxon>
        <taxon>Pentapetalae</taxon>
        <taxon>asterids</taxon>
        <taxon>lamiids</taxon>
        <taxon>Lamiales</taxon>
        <taxon>Lamiaceae</taxon>
        <taxon>Nepetoideae</taxon>
        <taxon>Mentheae</taxon>
        <taxon>Salviinae</taxon>
        <taxon>Salvia</taxon>
        <taxon>Salvia subgen. Calosphace</taxon>
    </lineage>
</organism>
<sequence>MESPETSTRPVTSFLQPHPSFAACSILVQPSSRLNSLCRYNSWLKPELSLAQPHRADSPHSSLRLLQRSARRPAVAVELPTLSRRCSSASHGAAAVFLPFATCCRQKVQSTPDLPLRSTATSMVGLRSVAHRPKDRLRCCCRNGLKNCRHWTSSASRRPLVVGRQVPGRNYGVR</sequence>
<dbReference type="AlphaFoldDB" id="A0ABD1HEN3"/>